<evidence type="ECO:0000259" key="10">
    <source>
        <dbReference type="PROSITE" id="PS50806"/>
    </source>
</evidence>
<feature type="domain" description="SET" evidence="9">
    <location>
        <begin position="211"/>
        <end position="322"/>
    </location>
</feature>
<gene>
    <name evidence="11" type="ORF">AAFF_G00392920</name>
</gene>
<evidence type="ECO:0000259" key="9">
    <source>
        <dbReference type="PROSITE" id="PS50280"/>
    </source>
</evidence>
<dbReference type="GO" id="GO:0008270">
    <property type="term" value="F:zinc ion binding"/>
    <property type="evidence" value="ECO:0007669"/>
    <property type="project" value="UniProtKB-KW"/>
</dbReference>
<dbReference type="AlphaFoldDB" id="A0AAD7R3V5"/>
<keyword evidence="2" id="KW-0489">Methyltransferase</keyword>
<evidence type="ECO:0000256" key="4">
    <source>
        <dbReference type="ARBA" id="ARBA00022691"/>
    </source>
</evidence>
<keyword evidence="3" id="KW-0808">Transferase</keyword>
<evidence type="ECO:0000259" key="8">
    <source>
        <dbReference type="PROSITE" id="PS50157"/>
    </source>
</evidence>
<dbReference type="PROSITE" id="PS50280">
    <property type="entry name" value="SET"/>
    <property type="match status" value="1"/>
</dbReference>
<accession>A0AAD7R3V5</accession>
<evidence type="ECO:0000256" key="2">
    <source>
        <dbReference type="ARBA" id="ARBA00022603"/>
    </source>
</evidence>
<feature type="compositionally biased region" description="Basic and acidic residues" evidence="7">
    <location>
        <begin position="160"/>
        <end position="169"/>
    </location>
</feature>
<feature type="region of interest" description="Disordered" evidence="7">
    <location>
        <begin position="67"/>
        <end position="147"/>
    </location>
</feature>
<keyword evidence="6" id="KW-0479">Metal-binding</keyword>
<feature type="compositionally biased region" description="Polar residues" evidence="7">
    <location>
        <begin position="104"/>
        <end position="146"/>
    </location>
</feature>
<dbReference type="InterPro" id="IPR003655">
    <property type="entry name" value="aKRAB"/>
</dbReference>
<sequence>MSSSEEENLEKLSVYFSKTEWTRLQKCEKVRFKNIKRNHLAMLAIGLTSTTPAFMKRGRARRAMLLRTCPAEDSDSEDEEWRPSMERRPPVSRNFNAPFRRASENQPPSGASENSAAGQGRSETVSLPETQAQPPASSALGSTQRVKNAGVGGVEEGKAFLDSASEKQRGSKPANRGLLKKELNTYTRGDNLRSRPSVRYTEEEEPRDEDYLCQSLRIPGAGLGVFNRDQRLPVGCTSTLRGELTDEDEAIDSGYSWMIYRSKRCVDYIDARRETHSNWMRYVNCARNEEEQNLVALQYRGSILYRCFKPILPGRELLVWYGEEYVKDLGITFDYLWSNKCSAKGGERVSSEFFSCTQCPLSYTAEVYLHKHIKRSHPDEYGIGEDEAACECW</sequence>
<feature type="domain" description="C2H2-type" evidence="8">
    <location>
        <begin position="354"/>
        <end position="382"/>
    </location>
</feature>
<keyword evidence="4" id="KW-0949">S-adenosyl-L-methionine</keyword>
<dbReference type="GO" id="GO:0042054">
    <property type="term" value="F:histone methyltransferase activity"/>
    <property type="evidence" value="ECO:0007669"/>
    <property type="project" value="InterPro"/>
</dbReference>
<evidence type="ECO:0000256" key="1">
    <source>
        <dbReference type="ARBA" id="ARBA00004123"/>
    </source>
</evidence>
<comment type="subcellular location">
    <subcellularLocation>
        <location evidence="1">Nucleus</location>
    </subcellularLocation>
</comment>
<keyword evidence="6" id="KW-0862">Zinc</keyword>
<dbReference type="Proteomes" id="UP001221898">
    <property type="component" value="Unassembled WGS sequence"/>
</dbReference>
<dbReference type="Pfam" id="PF21549">
    <property type="entry name" value="PRDM2_PR"/>
    <property type="match status" value="1"/>
</dbReference>
<keyword evidence="12" id="KW-1185">Reference proteome</keyword>
<evidence type="ECO:0000256" key="7">
    <source>
        <dbReference type="SAM" id="MobiDB-lite"/>
    </source>
</evidence>
<evidence type="ECO:0000313" key="12">
    <source>
        <dbReference type="Proteomes" id="UP001221898"/>
    </source>
</evidence>
<evidence type="ECO:0000256" key="5">
    <source>
        <dbReference type="ARBA" id="ARBA00023242"/>
    </source>
</evidence>
<keyword evidence="6" id="KW-0863">Zinc-finger</keyword>
<proteinExistence type="predicted"/>
<organism evidence="11 12">
    <name type="scientific">Aldrovandia affinis</name>
    <dbReference type="NCBI Taxonomy" id="143900"/>
    <lineage>
        <taxon>Eukaryota</taxon>
        <taxon>Metazoa</taxon>
        <taxon>Chordata</taxon>
        <taxon>Craniata</taxon>
        <taxon>Vertebrata</taxon>
        <taxon>Euteleostomi</taxon>
        <taxon>Actinopterygii</taxon>
        <taxon>Neopterygii</taxon>
        <taxon>Teleostei</taxon>
        <taxon>Notacanthiformes</taxon>
        <taxon>Halosauridae</taxon>
        <taxon>Aldrovandia</taxon>
    </lineage>
</organism>
<dbReference type="SUPFAM" id="SSF82199">
    <property type="entry name" value="SET domain"/>
    <property type="match status" value="1"/>
</dbReference>
<feature type="domain" description="KRAB-related" evidence="10">
    <location>
        <begin position="4"/>
        <end position="67"/>
    </location>
</feature>
<evidence type="ECO:0000256" key="6">
    <source>
        <dbReference type="PROSITE-ProRule" id="PRU00042"/>
    </source>
</evidence>
<dbReference type="EMBL" id="JAINUG010000746">
    <property type="protein sequence ID" value="KAJ8362139.1"/>
    <property type="molecule type" value="Genomic_DNA"/>
</dbReference>
<dbReference type="PANTHER" id="PTHR14112:SF1">
    <property type="entry name" value="KRAB-RELATED DOMAIN-CONTAINING PROTEIN"/>
    <property type="match status" value="1"/>
</dbReference>
<dbReference type="PANTHER" id="PTHR14112">
    <property type="entry name" value="SYNOVIAL SARCOMA, X MEMBER"/>
    <property type="match status" value="1"/>
</dbReference>
<dbReference type="CDD" id="cd19193">
    <property type="entry name" value="PR-SET_PRDM7_9"/>
    <property type="match status" value="1"/>
</dbReference>
<dbReference type="GO" id="GO:0006355">
    <property type="term" value="P:regulation of DNA-templated transcription"/>
    <property type="evidence" value="ECO:0007669"/>
    <property type="project" value="InterPro"/>
</dbReference>
<reference evidence="11" key="1">
    <citation type="journal article" date="2023" name="Science">
        <title>Genome structures resolve the early diversification of teleost fishes.</title>
        <authorList>
            <person name="Parey E."/>
            <person name="Louis A."/>
            <person name="Montfort J."/>
            <person name="Bouchez O."/>
            <person name="Roques C."/>
            <person name="Iampietro C."/>
            <person name="Lluch J."/>
            <person name="Castinel A."/>
            <person name="Donnadieu C."/>
            <person name="Desvignes T."/>
            <person name="Floi Bucao C."/>
            <person name="Jouanno E."/>
            <person name="Wen M."/>
            <person name="Mejri S."/>
            <person name="Dirks R."/>
            <person name="Jansen H."/>
            <person name="Henkel C."/>
            <person name="Chen W.J."/>
            <person name="Zahm M."/>
            <person name="Cabau C."/>
            <person name="Klopp C."/>
            <person name="Thompson A.W."/>
            <person name="Robinson-Rechavi M."/>
            <person name="Braasch I."/>
            <person name="Lecointre G."/>
            <person name="Bobe J."/>
            <person name="Postlethwait J.H."/>
            <person name="Berthelot C."/>
            <person name="Roest Crollius H."/>
            <person name="Guiguen Y."/>
        </authorList>
    </citation>
    <scope>NUCLEOTIDE SEQUENCE</scope>
    <source>
        <strain evidence="11">NC1722</strain>
    </source>
</reference>
<dbReference type="GO" id="GO:0005634">
    <property type="term" value="C:nucleus"/>
    <property type="evidence" value="ECO:0007669"/>
    <property type="project" value="UniProtKB-SubCell"/>
</dbReference>
<evidence type="ECO:0000256" key="3">
    <source>
        <dbReference type="ARBA" id="ARBA00022679"/>
    </source>
</evidence>
<name>A0AAD7R3V5_9TELE</name>
<dbReference type="PROSITE" id="PS50806">
    <property type="entry name" value="KRAB_RELATED"/>
    <property type="match status" value="1"/>
</dbReference>
<keyword evidence="5" id="KW-0539">Nucleus</keyword>
<dbReference type="InterPro" id="IPR046341">
    <property type="entry name" value="SET_dom_sf"/>
</dbReference>
<dbReference type="InterPro" id="IPR044417">
    <property type="entry name" value="PRDM7_9_PR-SET"/>
</dbReference>
<comment type="caution">
    <text evidence="11">The sequence shown here is derived from an EMBL/GenBank/DDBJ whole genome shotgun (WGS) entry which is preliminary data.</text>
</comment>
<dbReference type="InterPro" id="IPR013087">
    <property type="entry name" value="Znf_C2H2_type"/>
</dbReference>
<dbReference type="Gene3D" id="2.170.270.10">
    <property type="entry name" value="SET domain"/>
    <property type="match status" value="1"/>
</dbReference>
<dbReference type="PROSITE" id="PS00028">
    <property type="entry name" value="ZINC_FINGER_C2H2_1"/>
    <property type="match status" value="1"/>
</dbReference>
<dbReference type="InterPro" id="IPR001214">
    <property type="entry name" value="SET_dom"/>
</dbReference>
<feature type="region of interest" description="Disordered" evidence="7">
    <location>
        <begin position="160"/>
        <end position="206"/>
    </location>
</feature>
<dbReference type="PROSITE" id="PS50157">
    <property type="entry name" value="ZINC_FINGER_C2H2_2"/>
    <property type="match status" value="1"/>
</dbReference>
<dbReference type="GO" id="GO:0032259">
    <property type="term" value="P:methylation"/>
    <property type="evidence" value="ECO:0007669"/>
    <property type="project" value="UniProtKB-KW"/>
</dbReference>
<evidence type="ECO:0000313" key="11">
    <source>
        <dbReference type="EMBL" id="KAJ8362139.1"/>
    </source>
</evidence>
<protein>
    <submittedName>
        <fullName evidence="11">Uncharacterized protein</fullName>
    </submittedName>
</protein>
<dbReference type="Gene3D" id="3.30.160.60">
    <property type="entry name" value="Classic Zinc Finger"/>
    <property type="match status" value="1"/>
</dbReference>